<reference evidence="1 2" key="1">
    <citation type="journal article" date="2013" name="PLoS Genet.">
        <title>The genome and development-dependent transcriptomes of Pyronema confluens: a window into fungal evolution.</title>
        <authorList>
            <person name="Traeger S."/>
            <person name="Altegoer F."/>
            <person name="Freitag M."/>
            <person name="Gabaldon T."/>
            <person name="Kempken F."/>
            <person name="Kumar A."/>
            <person name="Marcet-Houben M."/>
            <person name="Poggeler S."/>
            <person name="Stajich J.E."/>
            <person name="Nowrousian M."/>
        </authorList>
    </citation>
    <scope>NUCLEOTIDE SEQUENCE [LARGE SCALE GENOMIC DNA]</scope>
    <source>
        <strain evidence="2">CBS 100304</strain>
        <tissue evidence="1">Vegetative mycelium</tissue>
    </source>
</reference>
<proteinExistence type="predicted"/>
<dbReference type="Proteomes" id="UP000018144">
    <property type="component" value="Unassembled WGS sequence"/>
</dbReference>
<evidence type="ECO:0000313" key="2">
    <source>
        <dbReference type="Proteomes" id="UP000018144"/>
    </source>
</evidence>
<protein>
    <submittedName>
        <fullName evidence="1">Uncharacterized protein</fullName>
    </submittedName>
</protein>
<evidence type="ECO:0000313" key="1">
    <source>
        <dbReference type="EMBL" id="CCX05861.1"/>
    </source>
</evidence>
<name>U4KX36_PYROM</name>
<dbReference type="EMBL" id="HF935274">
    <property type="protein sequence ID" value="CCX05861.1"/>
    <property type="molecule type" value="Genomic_DNA"/>
</dbReference>
<sequence>MWAVEIWDAKSWRRGRGREIVKLITVFVPLYVQVSSPCNQLGTPTAYLYPNKRLRDH</sequence>
<dbReference type="AlphaFoldDB" id="U4KX36"/>
<organism evidence="1 2">
    <name type="scientific">Pyronema omphalodes (strain CBS 100304)</name>
    <name type="common">Pyronema confluens</name>
    <dbReference type="NCBI Taxonomy" id="1076935"/>
    <lineage>
        <taxon>Eukaryota</taxon>
        <taxon>Fungi</taxon>
        <taxon>Dikarya</taxon>
        <taxon>Ascomycota</taxon>
        <taxon>Pezizomycotina</taxon>
        <taxon>Pezizomycetes</taxon>
        <taxon>Pezizales</taxon>
        <taxon>Pyronemataceae</taxon>
        <taxon>Pyronema</taxon>
    </lineage>
</organism>
<keyword evidence="2" id="KW-1185">Reference proteome</keyword>
<accession>U4KX36</accession>
<gene>
    <name evidence="1" type="ORF">PCON_05448</name>
</gene>